<dbReference type="AlphaFoldDB" id="X6NGE9"/>
<evidence type="ECO:0000313" key="3">
    <source>
        <dbReference type="Proteomes" id="UP000023152"/>
    </source>
</evidence>
<comment type="caution">
    <text evidence="2">The sequence shown here is derived from an EMBL/GenBank/DDBJ whole genome shotgun (WGS) entry which is preliminary data.</text>
</comment>
<keyword evidence="3" id="KW-1185">Reference proteome</keyword>
<evidence type="ECO:0000256" key="1">
    <source>
        <dbReference type="SAM" id="Coils"/>
    </source>
</evidence>
<feature type="coiled-coil region" evidence="1">
    <location>
        <begin position="103"/>
        <end position="144"/>
    </location>
</feature>
<proteinExistence type="predicted"/>
<dbReference type="EMBL" id="ASPP01008828">
    <property type="protein sequence ID" value="ETO24973.1"/>
    <property type="molecule type" value="Genomic_DNA"/>
</dbReference>
<dbReference type="Proteomes" id="UP000023152">
    <property type="component" value="Unassembled WGS sequence"/>
</dbReference>
<evidence type="ECO:0008006" key="4">
    <source>
        <dbReference type="Google" id="ProtNLM"/>
    </source>
</evidence>
<name>X6NGE9_RETFI</name>
<keyword evidence="1" id="KW-0175">Coiled coil</keyword>
<organism evidence="2 3">
    <name type="scientific">Reticulomyxa filosa</name>
    <dbReference type="NCBI Taxonomy" id="46433"/>
    <lineage>
        <taxon>Eukaryota</taxon>
        <taxon>Sar</taxon>
        <taxon>Rhizaria</taxon>
        <taxon>Retaria</taxon>
        <taxon>Foraminifera</taxon>
        <taxon>Monothalamids</taxon>
        <taxon>Reticulomyxidae</taxon>
        <taxon>Reticulomyxa</taxon>
    </lineage>
</organism>
<accession>X6NGE9</accession>
<evidence type="ECO:0000313" key="2">
    <source>
        <dbReference type="EMBL" id="ETO24973.1"/>
    </source>
</evidence>
<gene>
    <name evidence="2" type="ORF">RFI_12178</name>
</gene>
<reference evidence="2 3" key="1">
    <citation type="journal article" date="2013" name="Curr. Biol.">
        <title>The Genome of the Foraminiferan Reticulomyxa filosa.</title>
        <authorList>
            <person name="Glockner G."/>
            <person name="Hulsmann N."/>
            <person name="Schleicher M."/>
            <person name="Noegel A.A."/>
            <person name="Eichinger L."/>
            <person name="Gallinger C."/>
            <person name="Pawlowski J."/>
            <person name="Sierra R."/>
            <person name="Euteneuer U."/>
            <person name="Pillet L."/>
            <person name="Moustafa A."/>
            <person name="Platzer M."/>
            <person name="Groth M."/>
            <person name="Szafranski K."/>
            <person name="Schliwa M."/>
        </authorList>
    </citation>
    <scope>NUCLEOTIDE SEQUENCE [LARGE SCALE GENOMIC DNA]</scope>
</reference>
<dbReference type="Gene3D" id="2.30.30.190">
    <property type="entry name" value="CAP Gly-rich-like domain"/>
    <property type="match status" value="1"/>
</dbReference>
<dbReference type="InterPro" id="IPR036859">
    <property type="entry name" value="CAP-Gly_dom_sf"/>
</dbReference>
<dbReference type="SUPFAM" id="SSF74924">
    <property type="entry name" value="Cap-Gly domain"/>
    <property type="match status" value="1"/>
</dbReference>
<protein>
    <recommendedName>
        <fullName evidence="4">CAP-Gly domain-containing protein</fullName>
    </recommendedName>
</protein>
<sequence>MHKIDPYNTEVTEGDVVLLSSQAIGVIRVCEHFLKKKKGKSFNGITYFHCKPKCGIFVRYNEIIRLITPEELLKKIIFLNRQIAQVQTNPNSHINGVHNDQKTKNMEKEIENLQAQVRKWRARAAASQAALKDVRSQVDQLVRQQAGVSSPPVISAHNNVVNGVAESNQYPLPTTTAAHTLQDSIYSLSEVPPLPKDSRWFLFVLYDHSIEYDKTCDSVQNIYIYVYIVAFIINFESLGRETIVILHNSQTHTITKHKEQASITALFSLVLDNILG</sequence>